<dbReference type="EMBL" id="JBBYXI010000002">
    <property type="protein sequence ID" value="MEN3930320.1"/>
    <property type="molecule type" value="Genomic_DNA"/>
</dbReference>
<protein>
    <submittedName>
        <fullName evidence="3">HlyD family efflux transporter periplasmic adaptor subunit</fullName>
    </submittedName>
</protein>
<evidence type="ECO:0000259" key="2">
    <source>
        <dbReference type="Pfam" id="PF25917"/>
    </source>
</evidence>
<feature type="coiled-coil region" evidence="1">
    <location>
        <begin position="105"/>
        <end position="132"/>
    </location>
</feature>
<dbReference type="PANTHER" id="PTHR30438">
    <property type="entry name" value="36 KDA ANTIGEN-RELATED"/>
    <property type="match status" value="1"/>
</dbReference>
<sequence>MGFKYRSYLMAVTLLSTGLLFSTDYLIASTPAQAQSRLETLINRLRKKDPEAGIAKSNGRIEAQQIDVSAKYAGKLLSVDIEEGDTVEAGQVIARLDDTEYVAQLRGAEAKVQQAKASKAQAEATIAQRESDQSFAKAELDRGEELYKNGHFTGQQLDLRRNNMKVATAALEAAQASQRQAISAIIAAEADVARLKAVVNDMVLVAPRHGRIQYKLARTGEVIGAGQRVATLLDLTDVYLTIFLPAKDAGRLAIGQEARIILDPAPEYVIPAKVSFVAADAQFTPKSVETQEEREKLMFRVKIQIDSGLLKEYEKYVKTGVRGLGYVMVERNADWPTDLAIKLPK</sequence>
<dbReference type="RefSeq" id="WP_346336327.1">
    <property type="nucleotide sequence ID" value="NZ_JBBYXI010000002.1"/>
</dbReference>
<dbReference type="Gene3D" id="2.40.30.170">
    <property type="match status" value="1"/>
</dbReference>
<evidence type="ECO:0000256" key="1">
    <source>
        <dbReference type="SAM" id="Coils"/>
    </source>
</evidence>
<feature type="domain" description="Multidrug resistance protein MdtA-like barrel-sandwich hybrid" evidence="2">
    <location>
        <begin position="65"/>
        <end position="233"/>
    </location>
</feature>
<evidence type="ECO:0000313" key="3">
    <source>
        <dbReference type="EMBL" id="MEN3930320.1"/>
    </source>
</evidence>
<dbReference type="Pfam" id="PF25917">
    <property type="entry name" value="BSH_RND"/>
    <property type="match status" value="1"/>
</dbReference>
<evidence type="ECO:0000313" key="4">
    <source>
        <dbReference type="Proteomes" id="UP001418637"/>
    </source>
</evidence>
<accession>A0ABV0BL98</accession>
<dbReference type="Proteomes" id="UP001418637">
    <property type="component" value="Unassembled WGS sequence"/>
</dbReference>
<organism evidence="3 4">
    <name type="scientific">Hohaiivirga grylli</name>
    <dbReference type="NCBI Taxonomy" id="3133970"/>
    <lineage>
        <taxon>Bacteria</taxon>
        <taxon>Pseudomonadati</taxon>
        <taxon>Pseudomonadota</taxon>
        <taxon>Alphaproteobacteria</taxon>
        <taxon>Hyphomicrobiales</taxon>
        <taxon>Methylobacteriaceae</taxon>
        <taxon>Hohaiivirga</taxon>
    </lineage>
</organism>
<gene>
    <name evidence="3" type="ORF">WJT86_04495</name>
</gene>
<dbReference type="PANTHER" id="PTHR30438:SF2">
    <property type="entry name" value="MEMBRANE PROTEIN"/>
    <property type="match status" value="1"/>
</dbReference>
<reference evidence="3 4" key="1">
    <citation type="submission" date="2024-04" db="EMBL/GenBank/DDBJ databases">
        <title>A novel species isolated from cricket.</title>
        <authorList>
            <person name="Wang H.-C."/>
        </authorList>
    </citation>
    <scope>NUCLEOTIDE SEQUENCE [LARGE SCALE GENOMIC DNA]</scope>
    <source>
        <strain evidence="3 4">WL0021</strain>
    </source>
</reference>
<dbReference type="InterPro" id="IPR058625">
    <property type="entry name" value="MdtA-like_BSH"/>
</dbReference>
<dbReference type="Gene3D" id="2.40.50.100">
    <property type="match status" value="1"/>
</dbReference>
<keyword evidence="1" id="KW-0175">Coiled coil</keyword>
<dbReference type="Gene3D" id="1.10.287.470">
    <property type="entry name" value="Helix hairpin bin"/>
    <property type="match status" value="1"/>
</dbReference>
<dbReference type="SUPFAM" id="SSF111369">
    <property type="entry name" value="HlyD-like secretion proteins"/>
    <property type="match status" value="1"/>
</dbReference>
<comment type="caution">
    <text evidence="3">The sequence shown here is derived from an EMBL/GenBank/DDBJ whole genome shotgun (WGS) entry which is preliminary data.</text>
</comment>
<name>A0ABV0BL98_9HYPH</name>
<proteinExistence type="predicted"/>
<keyword evidence="4" id="KW-1185">Reference proteome</keyword>